<evidence type="ECO:0000313" key="2">
    <source>
        <dbReference type="Proteomes" id="UP000010366"/>
    </source>
</evidence>
<proteinExistence type="predicted"/>
<dbReference type="EMBL" id="CP003600">
    <property type="protein sequence ID" value="AFY91373.1"/>
    <property type="molecule type" value="Genomic_DNA"/>
</dbReference>
<organism evidence="1 2">
    <name type="scientific">Chamaesiphon minutus (strain ATCC 27169 / PCC 6605)</name>
    <dbReference type="NCBI Taxonomy" id="1173020"/>
    <lineage>
        <taxon>Bacteria</taxon>
        <taxon>Bacillati</taxon>
        <taxon>Cyanobacteriota</taxon>
        <taxon>Cyanophyceae</taxon>
        <taxon>Gomontiellales</taxon>
        <taxon>Chamaesiphonaceae</taxon>
        <taxon>Chamaesiphon</taxon>
    </lineage>
</organism>
<dbReference type="Proteomes" id="UP000010366">
    <property type="component" value="Chromosome"/>
</dbReference>
<sequence>MNCSYHYFRELVVHFSGQNYFGFGCYKLPQGLPAISNRLDLNSINNRSLNSVSVLQRPND</sequence>
<dbReference type="HOGENOM" id="CLU_2932831_0_0_3"/>
<dbReference type="KEGG" id="cmp:Cha6605_0066"/>
<protein>
    <submittedName>
        <fullName evidence="1">Uncharacterized protein</fullName>
    </submittedName>
</protein>
<gene>
    <name evidence="1" type="ORF">Cha6605_0066</name>
</gene>
<reference evidence="1 2" key="1">
    <citation type="submission" date="2012-05" db="EMBL/GenBank/DDBJ databases">
        <title>Finished chromosome of genome of Chamaesiphon sp. PCC 6605.</title>
        <authorList>
            <consortium name="US DOE Joint Genome Institute"/>
            <person name="Gugger M."/>
            <person name="Coursin T."/>
            <person name="Rippka R."/>
            <person name="Tandeau De Marsac N."/>
            <person name="Huntemann M."/>
            <person name="Wei C.-L."/>
            <person name="Han J."/>
            <person name="Detter J.C."/>
            <person name="Han C."/>
            <person name="Tapia R."/>
            <person name="Chen A."/>
            <person name="Kyrpides N."/>
            <person name="Mavromatis K."/>
            <person name="Markowitz V."/>
            <person name="Szeto E."/>
            <person name="Ivanova N."/>
            <person name="Pagani I."/>
            <person name="Pati A."/>
            <person name="Goodwin L."/>
            <person name="Nordberg H.P."/>
            <person name="Cantor M.N."/>
            <person name="Hua S.X."/>
            <person name="Woyke T."/>
            <person name="Kerfeld C.A."/>
        </authorList>
    </citation>
    <scope>NUCLEOTIDE SEQUENCE [LARGE SCALE GENOMIC DNA]</scope>
    <source>
        <strain evidence="2">ATCC 27169 / PCC 6605</strain>
    </source>
</reference>
<keyword evidence="2" id="KW-1185">Reference proteome</keyword>
<evidence type="ECO:0000313" key="1">
    <source>
        <dbReference type="EMBL" id="AFY91373.1"/>
    </source>
</evidence>
<accession>K9U9U3</accession>
<dbReference type="AlphaFoldDB" id="K9U9U3"/>
<name>K9U9U3_CHAP6</name>